<dbReference type="PANTHER" id="PTHR33112">
    <property type="entry name" value="DOMAIN PROTEIN, PUTATIVE-RELATED"/>
    <property type="match status" value="1"/>
</dbReference>
<keyword evidence="3" id="KW-1185">Reference proteome</keyword>
<evidence type="ECO:0000259" key="1">
    <source>
        <dbReference type="Pfam" id="PF06985"/>
    </source>
</evidence>
<sequence length="727" mass="82147">MAPDGPWYQITRTGTPVSNGEGFSRLELLRSRTGSQVRPPTPHTCMHCQAIKVHLPGHMQRWVERIALRKQGNLFEFDIIEGSQVLEHSDSCMFFKWAIEGLKQKYGDVQIDDGWKLSGGIPYQYLERGSSDVPYVVFLWYHWSDGKRDDTEYAKLSMLSVLAEDGDPASKIIPRRPGARSQFSDIHPEILREFLSDCHNRHDVCNKSMDSRMPTYLIEILDDPISASDPVLRLVYRPPGVDYAALSYCWGGDQKVKLTLSTIAEFTGAVQYSLLPKTLQDAVITAQMLGLKFLWIDALCVVQDDAVHIAREIAMMPSIYQNAYITIYAARASGADQGFLDDIVTPSTSSHSFQFGICTPDELVSTDMNGQIEGDYFIPNIVGSVICFCDLDESNVVSPIERRGWTFQEYLLSPRILEFGMYQTSFKCLKFELRNSGHESLDYGKRAERLTEFRSKFHNFGASDDSEGRSAIPLPWEVTVAHFAQREISNPRDRLRAISGVATVQGYHEGGTYLAGLWKEHLSTQLQWEAVGTKPRPAEYRAPSWSWASVDEDIDFHGGVTPEMSGRDLQVLDARIDLKDQSAPYGEVDYGSLTVRGWVKQKKVVNGGKSLANLDWEPDDHENENERELPWGVFGPVLIQADSIGDLVDGISVCCLEVSWYDAEKRIGPFGLVLVRGEENVFRRIGIFKFDTRVFPSLSMIHEHLELHREAQRTWMDGAELMEITII</sequence>
<organism evidence="2 3">
    <name type="scientific">Apiospora arundinis</name>
    <dbReference type="NCBI Taxonomy" id="335852"/>
    <lineage>
        <taxon>Eukaryota</taxon>
        <taxon>Fungi</taxon>
        <taxon>Dikarya</taxon>
        <taxon>Ascomycota</taxon>
        <taxon>Pezizomycotina</taxon>
        <taxon>Sordariomycetes</taxon>
        <taxon>Xylariomycetidae</taxon>
        <taxon>Amphisphaeriales</taxon>
        <taxon>Apiosporaceae</taxon>
        <taxon>Apiospora</taxon>
    </lineage>
</organism>
<proteinExistence type="predicted"/>
<dbReference type="InterPro" id="IPR010730">
    <property type="entry name" value="HET"/>
</dbReference>
<dbReference type="EMBL" id="JAPCWZ010000006">
    <property type="protein sequence ID" value="KAK8859651.1"/>
    <property type="molecule type" value="Genomic_DNA"/>
</dbReference>
<accession>A0ABR2I9M7</accession>
<gene>
    <name evidence="2" type="ORF">PGQ11_010385</name>
</gene>
<dbReference type="Pfam" id="PF06985">
    <property type="entry name" value="HET"/>
    <property type="match status" value="1"/>
</dbReference>
<name>A0ABR2I9M7_9PEZI</name>
<reference evidence="2 3" key="1">
    <citation type="journal article" date="2024" name="IMA Fungus">
        <title>Apiospora arundinis, a panoply of carbohydrate-active enzymes and secondary metabolites.</title>
        <authorList>
            <person name="Sorensen T."/>
            <person name="Petersen C."/>
            <person name="Muurmann A.T."/>
            <person name="Christiansen J.V."/>
            <person name="Brundto M.L."/>
            <person name="Overgaard C.K."/>
            <person name="Boysen A.T."/>
            <person name="Wollenberg R.D."/>
            <person name="Larsen T.O."/>
            <person name="Sorensen J.L."/>
            <person name="Nielsen K.L."/>
            <person name="Sondergaard T.E."/>
        </authorList>
    </citation>
    <scope>NUCLEOTIDE SEQUENCE [LARGE SCALE GENOMIC DNA]</scope>
    <source>
        <strain evidence="2 3">AAU 773</strain>
    </source>
</reference>
<dbReference type="PANTHER" id="PTHR33112:SF16">
    <property type="entry name" value="HETEROKARYON INCOMPATIBILITY DOMAIN-CONTAINING PROTEIN"/>
    <property type="match status" value="1"/>
</dbReference>
<feature type="domain" description="Heterokaryon incompatibility" evidence="1">
    <location>
        <begin position="243"/>
        <end position="409"/>
    </location>
</feature>
<protein>
    <submittedName>
        <fullName evidence="2">HET-domain-containing protein</fullName>
    </submittedName>
</protein>
<evidence type="ECO:0000313" key="3">
    <source>
        <dbReference type="Proteomes" id="UP001390339"/>
    </source>
</evidence>
<dbReference type="Proteomes" id="UP001390339">
    <property type="component" value="Unassembled WGS sequence"/>
</dbReference>
<evidence type="ECO:0000313" key="2">
    <source>
        <dbReference type="EMBL" id="KAK8859651.1"/>
    </source>
</evidence>
<comment type="caution">
    <text evidence="2">The sequence shown here is derived from an EMBL/GenBank/DDBJ whole genome shotgun (WGS) entry which is preliminary data.</text>
</comment>